<dbReference type="GO" id="GO:0003954">
    <property type="term" value="F:NADH dehydrogenase activity"/>
    <property type="evidence" value="ECO:0007669"/>
    <property type="project" value="TreeGrafter"/>
</dbReference>
<sequence>MAWITENRRTEVLERRSEPYLTDALKDYFARKYFPRYPTKRAVLLPALHAIQHTYNWIPPQAMEEIAAFLELAPAEVMDTATFYEEYWLKPKGEFLIQVCRSLSCEICDSAKLTDHCKQKLGIEPFETTDDGRFTLVELECLGACGTAPVALINDVLHENLTVETLDQLIEKLPKHAHDYKDPEIGWNDSDLPHH</sequence>
<dbReference type="Gene3D" id="1.10.10.1590">
    <property type="entry name" value="NADH-quinone oxidoreductase subunit E"/>
    <property type="match status" value="1"/>
</dbReference>
<dbReference type="GO" id="GO:0051537">
    <property type="term" value="F:2 iron, 2 sulfur cluster binding"/>
    <property type="evidence" value="ECO:0007669"/>
    <property type="project" value="UniProtKB-KW"/>
</dbReference>
<keyword evidence="5" id="KW-0411">Iron-sulfur</keyword>
<dbReference type="AlphaFoldDB" id="A0A7M2WSH4"/>
<gene>
    <name evidence="7" type="ORF">IPV69_14710</name>
</gene>
<dbReference type="NCBIfam" id="TIGR01958">
    <property type="entry name" value="nuoE_fam"/>
    <property type="match status" value="1"/>
</dbReference>
<dbReference type="GO" id="GO:0046872">
    <property type="term" value="F:metal ion binding"/>
    <property type="evidence" value="ECO:0007669"/>
    <property type="project" value="UniProtKB-KW"/>
</dbReference>
<evidence type="ECO:0000256" key="3">
    <source>
        <dbReference type="ARBA" id="ARBA00022723"/>
    </source>
</evidence>
<dbReference type="KEGG" id="hbs:IPV69_14710"/>
<evidence type="ECO:0000256" key="6">
    <source>
        <dbReference type="ARBA" id="ARBA00034078"/>
    </source>
</evidence>
<dbReference type="Pfam" id="PF01257">
    <property type="entry name" value="2Fe-2S_thioredx"/>
    <property type="match status" value="1"/>
</dbReference>
<name>A0A7M2WSH4_9BACT</name>
<proteinExistence type="inferred from homology"/>
<dbReference type="PANTHER" id="PTHR10371:SF3">
    <property type="entry name" value="NADH DEHYDROGENASE [UBIQUINONE] FLAVOPROTEIN 2, MITOCHONDRIAL"/>
    <property type="match status" value="1"/>
</dbReference>
<evidence type="ECO:0000313" key="8">
    <source>
        <dbReference type="Proteomes" id="UP000593765"/>
    </source>
</evidence>
<dbReference type="FunFam" id="1.10.10.1590:FF:000001">
    <property type="entry name" value="NADH-quinone oxidoreductase subunit E"/>
    <property type="match status" value="1"/>
</dbReference>
<reference evidence="7 8" key="1">
    <citation type="submission" date="2020-10" db="EMBL/GenBank/DDBJ databases">
        <title>Wide distribution of Phycisphaera-like planctomycetes from WD2101 soil group in peatlands and genome analysis of the first cultivated representative.</title>
        <authorList>
            <person name="Dedysh S.N."/>
            <person name="Beletsky A.V."/>
            <person name="Ivanova A."/>
            <person name="Kulichevskaya I.S."/>
            <person name="Suzina N.E."/>
            <person name="Philippov D.A."/>
            <person name="Rakitin A.L."/>
            <person name="Mardanov A.V."/>
            <person name="Ravin N.V."/>
        </authorList>
    </citation>
    <scope>NUCLEOTIDE SEQUENCE [LARGE SCALE GENOMIC DNA]</scope>
    <source>
        <strain evidence="7 8">M1803</strain>
    </source>
</reference>
<dbReference type="Gene3D" id="3.40.30.10">
    <property type="entry name" value="Glutaredoxin"/>
    <property type="match status" value="1"/>
</dbReference>
<comment type="cofactor">
    <cofactor evidence="6">
        <name>[2Fe-2S] cluster</name>
        <dbReference type="ChEBI" id="CHEBI:190135"/>
    </cofactor>
</comment>
<dbReference type="InterPro" id="IPR002023">
    <property type="entry name" value="NuoE-like"/>
</dbReference>
<dbReference type="EMBL" id="CP063458">
    <property type="protein sequence ID" value="QOV87540.1"/>
    <property type="molecule type" value="Genomic_DNA"/>
</dbReference>
<dbReference type="InterPro" id="IPR041921">
    <property type="entry name" value="NuoE_N"/>
</dbReference>
<dbReference type="Proteomes" id="UP000593765">
    <property type="component" value="Chromosome"/>
</dbReference>
<organism evidence="7 8">
    <name type="scientific">Humisphaera borealis</name>
    <dbReference type="NCBI Taxonomy" id="2807512"/>
    <lineage>
        <taxon>Bacteria</taxon>
        <taxon>Pseudomonadati</taxon>
        <taxon>Planctomycetota</taxon>
        <taxon>Phycisphaerae</taxon>
        <taxon>Tepidisphaerales</taxon>
        <taxon>Tepidisphaeraceae</taxon>
        <taxon>Humisphaera</taxon>
    </lineage>
</organism>
<dbReference type="PANTHER" id="PTHR10371">
    <property type="entry name" value="NADH DEHYDROGENASE UBIQUINONE FLAVOPROTEIN 2, MITOCHONDRIAL"/>
    <property type="match status" value="1"/>
</dbReference>
<evidence type="ECO:0000256" key="4">
    <source>
        <dbReference type="ARBA" id="ARBA00023004"/>
    </source>
</evidence>
<dbReference type="RefSeq" id="WP_206290445.1">
    <property type="nucleotide sequence ID" value="NZ_CP063458.1"/>
</dbReference>
<accession>A0A7M2WSH4</accession>
<dbReference type="CDD" id="cd03064">
    <property type="entry name" value="TRX_Fd_NuoE"/>
    <property type="match status" value="1"/>
</dbReference>
<protein>
    <submittedName>
        <fullName evidence="7">NAD(P)H-dependent oxidoreductase subunit E</fullName>
    </submittedName>
</protein>
<dbReference type="SUPFAM" id="SSF52833">
    <property type="entry name" value="Thioredoxin-like"/>
    <property type="match status" value="1"/>
</dbReference>
<evidence type="ECO:0000313" key="7">
    <source>
        <dbReference type="EMBL" id="QOV87540.1"/>
    </source>
</evidence>
<dbReference type="InterPro" id="IPR036249">
    <property type="entry name" value="Thioredoxin-like_sf"/>
</dbReference>
<keyword evidence="3" id="KW-0479">Metal-binding</keyword>
<evidence type="ECO:0000256" key="5">
    <source>
        <dbReference type="ARBA" id="ARBA00023014"/>
    </source>
</evidence>
<evidence type="ECO:0000256" key="1">
    <source>
        <dbReference type="ARBA" id="ARBA00010643"/>
    </source>
</evidence>
<dbReference type="PROSITE" id="PS01099">
    <property type="entry name" value="COMPLEX1_24K"/>
    <property type="match status" value="1"/>
</dbReference>
<dbReference type="InterPro" id="IPR042128">
    <property type="entry name" value="NuoE_dom"/>
</dbReference>
<keyword evidence="8" id="KW-1185">Reference proteome</keyword>
<evidence type="ECO:0000256" key="2">
    <source>
        <dbReference type="ARBA" id="ARBA00022714"/>
    </source>
</evidence>
<keyword evidence="2" id="KW-0001">2Fe-2S</keyword>
<comment type="similarity">
    <text evidence="1">Belongs to the complex I 24 kDa subunit family.</text>
</comment>
<keyword evidence="4" id="KW-0408">Iron</keyword>